<dbReference type="FunFam" id="3.20.20.140:FF:000022">
    <property type="entry name" value="Guanine deaminase"/>
    <property type="match status" value="1"/>
</dbReference>
<comment type="function">
    <text evidence="8">Catalyzes the hydrolytic deamination of guanine, producing xanthine and ammonia.</text>
</comment>
<comment type="similarity">
    <text evidence="2 8">Belongs to the metallo-dependent hydrolases superfamily. ATZ/TRZ family.</text>
</comment>
<dbReference type="InterPro" id="IPR054418">
    <property type="entry name" value="MQNX/HUTI_composite_N"/>
</dbReference>
<organism evidence="11 12">
    <name type="scientific">Cribrihabitans marinus</name>
    <dbReference type="NCBI Taxonomy" id="1227549"/>
    <lineage>
        <taxon>Bacteria</taxon>
        <taxon>Pseudomonadati</taxon>
        <taxon>Pseudomonadota</taxon>
        <taxon>Alphaproteobacteria</taxon>
        <taxon>Rhodobacterales</taxon>
        <taxon>Paracoccaceae</taxon>
        <taxon>Cribrihabitans</taxon>
    </lineage>
</organism>
<feature type="domain" description="Amidohydrolase-related" evidence="9">
    <location>
        <begin position="67"/>
        <end position="426"/>
    </location>
</feature>
<dbReference type="InterPro" id="IPR006680">
    <property type="entry name" value="Amidohydro-rel"/>
</dbReference>
<dbReference type="PANTHER" id="PTHR11271">
    <property type="entry name" value="GUANINE DEAMINASE"/>
    <property type="match status" value="1"/>
</dbReference>
<evidence type="ECO:0000256" key="5">
    <source>
        <dbReference type="ARBA" id="ARBA00022801"/>
    </source>
</evidence>
<name>A0A1H7DGY2_9RHOB</name>
<proteinExistence type="inferred from homology"/>
<dbReference type="Gene3D" id="3.20.20.140">
    <property type="entry name" value="Metal-dependent hydrolases"/>
    <property type="match status" value="1"/>
</dbReference>
<dbReference type="Proteomes" id="UP000199379">
    <property type="component" value="Unassembled WGS sequence"/>
</dbReference>
<dbReference type="STRING" id="1227549.SAMN05444007_11033"/>
<keyword evidence="5 8" id="KW-0378">Hydrolase</keyword>
<evidence type="ECO:0000259" key="10">
    <source>
        <dbReference type="Pfam" id="PF22039"/>
    </source>
</evidence>
<feature type="domain" description="Aminodeoxyfutalosine deaminase/Imidazolonepropionase-like composite" evidence="10">
    <location>
        <begin position="32"/>
        <end position="57"/>
    </location>
</feature>
<dbReference type="GO" id="GO:0008270">
    <property type="term" value="F:zinc ion binding"/>
    <property type="evidence" value="ECO:0007669"/>
    <property type="project" value="UniProtKB-UniRule"/>
</dbReference>
<dbReference type="GO" id="GO:0005829">
    <property type="term" value="C:cytosol"/>
    <property type="evidence" value="ECO:0007669"/>
    <property type="project" value="TreeGrafter"/>
</dbReference>
<dbReference type="GO" id="GO:0006147">
    <property type="term" value="P:guanine catabolic process"/>
    <property type="evidence" value="ECO:0007669"/>
    <property type="project" value="UniProtKB-UniRule"/>
</dbReference>
<evidence type="ECO:0000256" key="8">
    <source>
        <dbReference type="RuleBase" id="RU366009"/>
    </source>
</evidence>
<evidence type="ECO:0000256" key="2">
    <source>
        <dbReference type="ARBA" id="ARBA00006745"/>
    </source>
</evidence>
<dbReference type="Pfam" id="PF22039">
    <property type="entry name" value="HUTI_composite_bact"/>
    <property type="match status" value="1"/>
</dbReference>
<dbReference type="Gene3D" id="2.30.40.10">
    <property type="entry name" value="Urease, subunit C, domain 1"/>
    <property type="match status" value="1"/>
</dbReference>
<keyword evidence="6 8" id="KW-0862">Zinc</keyword>
<dbReference type="GO" id="GO:0008892">
    <property type="term" value="F:guanine deaminase activity"/>
    <property type="evidence" value="ECO:0007669"/>
    <property type="project" value="UniProtKB-UniRule"/>
</dbReference>
<evidence type="ECO:0000256" key="6">
    <source>
        <dbReference type="ARBA" id="ARBA00022833"/>
    </source>
</evidence>
<comment type="cofactor">
    <cofactor evidence="8">
        <name>Zn(2+)</name>
        <dbReference type="ChEBI" id="CHEBI:29105"/>
    </cofactor>
    <text evidence="8">Binds 1 zinc ion per subunit.</text>
</comment>
<dbReference type="InterPro" id="IPR014311">
    <property type="entry name" value="Guanine_deaminase"/>
</dbReference>
<dbReference type="UniPathway" id="UPA00603">
    <property type="reaction ID" value="UER00660"/>
</dbReference>
<protein>
    <recommendedName>
        <fullName evidence="3 7">Guanine deaminase</fullName>
        <shortName evidence="8">Guanase</shortName>
        <ecNumber evidence="3 7">3.5.4.3</ecNumber>
    </recommendedName>
    <alternativeName>
        <fullName evidence="8">Guanine aminohydrolase</fullName>
    </alternativeName>
</protein>
<dbReference type="NCBIfam" id="TIGR02967">
    <property type="entry name" value="guan_deamin"/>
    <property type="match status" value="1"/>
</dbReference>
<evidence type="ECO:0000313" key="12">
    <source>
        <dbReference type="Proteomes" id="UP000199379"/>
    </source>
</evidence>
<evidence type="ECO:0000313" key="11">
    <source>
        <dbReference type="EMBL" id="SEJ97495.1"/>
    </source>
</evidence>
<reference evidence="11 12" key="1">
    <citation type="submission" date="2016-10" db="EMBL/GenBank/DDBJ databases">
        <authorList>
            <person name="de Groot N.N."/>
        </authorList>
    </citation>
    <scope>NUCLEOTIDE SEQUENCE [LARGE SCALE GENOMIC DNA]</scope>
    <source>
        <strain evidence="11 12">DSM 29340</strain>
    </source>
</reference>
<keyword evidence="12" id="KW-1185">Reference proteome</keyword>
<dbReference type="OrthoDB" id="9787621at2"/>
<comment type="catalytic activity">
    <reaction evidence="8">
        <text>guanine + H2O + H(+) = xanthine + NH4(+)</text>
        <dbReference type="Rhea" id="RHEA:14665"/>
        <dbReference type="ChEBI" id="CHEBI:15377"/>
        <dbReference type="ChEBI" id="CHEBI:15378"/>
        <dbReference type="ChEBI" id="CHEBI:16235"/>
        <dbReference type="ChEBI" id="CHEBI:17712"/>
        <dbReference type="ChEBI" id="CHEBI:28938"/>
        <dbReference type="EC" id="3.5.4.3"/>
    </reaction>
</comment>
<dbReference type="Pfam" id="PF01979">
    <property type="entry name" value="Amidohydro_1"/>
    <property type="match status" value="1"/>
</dbReference>
<comment type="pathway">
    <text evidence="1 8">Purine metabolism; guanine degradation; xanthine from guanine: step 1/1.</text>
</comment>
<dbReference type="SUPFAM" id="SSF51338">
    <property type="entry name" value="Composite domain of metallo-dependent hydrolases"/>
    <property type="match status" value="2"/>
</dbReference>
<dbReference type="EC" id="3.5.4.3" evidence="3 7"/>
<dbReference type="NCBIfam" id="NF006679">
    <property type="entry name" value="PRK09228.1"/>
    <property type="match status" value="1"/>
</dbReference>
<evidence type="ECO:0000259" key="9">
    <source>
        <dbReference type="Pfam" id="PF01979"/>
    </source>
</evidence>
<dbReference type="InterPro" id="IPR011059">
    <property type="entry name" value="Metal-dep_hydrolase_composite"/>
</dbReference>
<dbReference type="RefSeq" id="WP_092369442.1">
    <property type="nucleotide sequence ID" value="NZ_BMGV01000010.1"/>
</dbReference>
<gene>
    <name evidence="11" type="ORF">SAMN05444007_11033</name>
</gene>
<evidence type="ECO:0000256" key="3">
    <source>
        <dbReference type="ARBA" id="ARBA00012781"/>
    </source>
</evidence>
<dbReference type="PANTHER" id="PTHR11271:SF6">
    <property type="entry name" value="GUANINE DEAMINASE"/>
    <property type="match status" value="1"/>
</dbReference>
<dbReference type="SUPFAM" id="SSF51556">
    <property type="entry name" value="Metallo-dependent hydrolases"/>
    <property type="match status" value="1"/>
</dbReference>
<keyword evidence="4 8" id="KW-0479">Metal-binding</keyword>
<evidence type="ECO:0000256" key="4">
    <source>
        <dbReference type="ARBA" id="ARBA00022723"/>
    </source>
</evidence>
<dbReference type="AlphaFoldDB" id="A0A1H7DGY2"/>
<accession>A0A1H7DGY2</accession>
<evidence type="ECO:0000256" key="1">
    <source>
        <dbReference type="ARBA" id="ARBA00004984"/>
    </source>
</evidence>
<evidence type="ECO:0000256" key="7">
    <source>
        <dbReference type="NCBIfam" id="TIGR02967"/>
    </source>
</evidence>
<dbReference type="InterPro" id="IPR051607">
    <property type="entry name" value="Metallo-dep_hydrolases"/>
</dbReference>
<dbReference type="EMBL" id="FNYD01000010">
    <property type="protein sequence ID" value="SEJ97495.1"/>
    <property type="molecule type" value="Genomic_DNA"/>
</dbReference>
<dbReference type="InterPro" id="IPR032466">
    <property type="entry name" value="Metal_Hydrolase"/>
</dbReference>
<sequence length="433" mass="46823">MTDTLLRGRILTFHRDPGDGTDPGAQTYLEDGGLLLRDGMIAACGPFDEVARTAPGAAITDHRPHLMMAGFIDTHIHFPQVQIVASWGSQLLDWLNGYTFPAEGGYADAQHARAMAGRFCSLLTDHGTTTAVAFCSVHKASAEAFFAEAAARNMRMIGGKTMMDRNAPETVLDTPQSAYDDSKALIAAWHGKGRASYAITPRFAITSTPEQLEMAGALVAEHPDCYVQTHLSENHAEIAYTAELYPQARDYLDVYERFGLLGPRTLLGHAIHLREREIAALSDTGAHPVFCPTSNLFLGSGLFDDAGLRARGISNGIATDIGAGTSYSMLQTLNEGYKVLQLQDQKLHPLRAFHWITRGNAEVLGLADRIGTLDAGTEADIAVLDARATPAMALRMDRAETLAEELFALQIMGDDRAIAQTYVAGTPQKGHAR</sequence>